<name>A0A2U2DTD1_9HYPH</name>
<evidence type="ECO:0000313" key="2">
    <source>
        <dbReference type="Proteomes" id="UP000245252"/>
    </source>
</evidence>
<gene>
    <name evidence="1" type="ORF">DEM27_09365</name>
</gene>
<protein>
    <submittedName>
        <fullName evidence="1">Uncharacterized protein</fullName>
    </submittedName>
</protein>
<reference evidence="1 2" key="1">
    <citation type="submission" date="2018-05" db="EMBL/GenBank/DDBJ databases">
        <title>The draft genome of strain NS-104.</title>
        <authorList>
            <person name="Hang P."/>
            <person name="Jiang J."/>
        </authorList>
    </citation>
    <scope>NUCLEOTIDE SEQUENCE [LARGE SCALE GENOMIC DNA]</scope>
    <source>
        <strain evidence="1 2">NS-104</strain>
    </source>
</reference>
<dbReference type="EMBL" id="QFBC01000003">
    <property type="protein sequence ID" value="PWE56576.1"/>
    <property type="molecule type" value="Genomic_DNA"/>
</dbReference>
<accession>A0A2U2DTD1</accession>
<proteinExistence type="predicted"/>
<sequence length="77" mass="8123">MAGRYALGVVDAGGSMRTFVVETLGCEDGGLVVMRNGVREHLPLSAIREFYPIDIDAASGRLPTASDDGGSVFDLCF</sequence>
<dbReference type="RefSeq" id="WP_109457952.1">
    <property type="nucleotide sequence ID" value="NZ_QFBC01000003.1"/>
</dbReference>
<organism evidence="1 2">
    <name type="scientific">Metarhizobium album</name>
    <dbReference type="NCBI Taxonomy" id="2182425"/>
    <lineage>
        <taxon>Bacteria</taxon>
        <taxon>Pseudomonadati</taxon>
        <taxon>Pseudomonadota</taxon>
        <taxon>Alphaproteobacteria</taxon>
        <taxon>Hyphomicrobiales</taxon>
        <taxon>Rhizobiaceae</taxon>
        <taxon>Metarhizobium</taxon>
    </lineage>
</organism>
<keyword evidence="2" id="KW-1185">Reference proteome</keyword>
<comment type="caution">
    <text evidence="1">The sequence shown here is derived from an EMBL/GenBank/DDBJ whole genome shotgun (WGS) entry which is preliminary data.</text>
</comment>
<evidence type="ECO:0000313" key="1">
    <source>
        <dbReference type="EMBL" id="PWE56576.1"/>
    </source>
</evidence>
<dbReference type="Proteomes" id="UP000245252">
    <property type="component" value="Unassembled WGS sequence"/>
</dbReference>
<dbReference type="AlphaFoldDB" id="A0A2U2DTD1"/>